<name>A0A164GQN6_9CRUS</name>
<organism evidence="2 3">
    <name type="scientific">Daphnia magna</name>
    <dbReference type="NCBI Taxonomy" id="35525"/>
    <lineage>
        <taxon>Eukaryota</taxon>
        <taxon>Metazoa</taxon>
        <taxon>Ecdysozoa</taxon>
        <taxon>Arthropoda</taxon>
        <taxon>Crustacea</taxon>
        <taxon>Branchiopoda</taxon>
        <taxon>Diplostraca</taxon>
        <taxon>Cladocera</taxon>
        <taxon>Anomopoda</taxon>
        <taxon>Daphniidae</taxon>
        <taxon>Daphnia</taxon>
    </lineage>
</organism>
<feature type="region of interest" description="Disordered" evidence="1">
    <location>
        <begin position="1"/>
        <end position="28"/>
    </location>
</feature>
<sequence>MSNNKHNTLNHNREQNTISEKKTNEGAGNILERVGRICTNWEGKEEAAMCL</sequence>
<reference evidence="2 3" key="1">
    <citation type="submission" date="2016-03" db="EMBL/GenBank/DDBJ databases">
        <title>EvidentialGene: Evidence-directed Construction of Genes on Genomes.</title>
        <authorList>
            <person name="Gilbert D.G."/>
            <person name="Choi J.-H."/>
            <person name="Mockaitis K."/>
            <person name="Colbourne J."/>
            <person name="Pfrender M."/>
        </authorList>
    </citation>
    <scope>NUCLEOTIDE SEQUENCE [LARGE SCALE GENOMIC DNA]</scope>
    <source>
        <strain evidence="2 3">Xinb3</strain>
        <tissue evidence="2">Complete organism</tissue>
    </source>
</reference>
<protein>
    <submittedName>
        <fullName evidence="2">Uncharacterized protein</fullName>
    </submittedName>
</protein>
<feature type="compositionally biased region" description="Polar residues" evidence="1">
    <location>
        <begin position="1"/>
        <end position="10"/>
    </location>
</feature>
<accession>A0A164GQN6</accession>
<dbReference type="Proteomes" id="UP000076858">
    <property type="component" value="Unassembled WGS sequence"/>
</dbReference>
<dbReference type="EMBL" id="LRGB01014292">
    <property type="protein sequence ID" value="KZR99234.1"/>
    <property type="molecule type" value="Genomic_DNA"/>
</dbReference>
<evidence type="ECO:0000313" key="3">
    <source>
        <dbReference type="Proteomes" id="UP000076858"/>
    </source>
</evidence>
<keyword evidence="3" id="KW-1185">Reference proteome</keyword>
<dbReference type="AlphaFoldDB" id="A0A164GQN6"/>
<gene>
    <name evidence="2" type="ORF">APZ42_004978</name>
</gene>
<comment type="caution">
    <text evidence="2">The sequence shown here is derived from an EMBL/GenBank/DDBJ whole genome shotgun (WGS) entry which is preliminary data.</text>
</comment>
<evidence type="ECO:0000256" key="1">
    <source>
        <dbReference type="SAM" id="MobiDB-lite"/>
    </source>
</evidence>
<proteinExistence type="predicted"/>
<feature type="compositionally biased region" description="Basic and acidic residues" evidence="1">
    <location>
        <begin position="11"/>
        <end position="24"/>
    </location>
</feature>
<evidence type="ECO:0000313" key="2">
    <source>
        <dbReference type="EMBL" id="KZR99234.1"/>
    </source>
</evidence>